<reference evidence="2" key="1">
    <citation type="submission" date="2018-05" db="EMBL/GenBank/DDBJ databases">
        <authorList>
            <person name="Lanie J.A."/>
            <person name="Ng W.-L."/>
            <person name="Kazmierczak K.M."/>
            <person name="Andrzejewski T.M."/>
            <person name="Davidsen T.M."/>
            <person name="Wayne K.J."/>
            <person name="Tettelin H."/>
            <person name="Glass J.I."/>
            <person name="Rusch D."/>
            <person name="Podicherti R."/>
            <person name="Tsui H.-C.T."/>
            <person name="Winkler M.E."/>
        </authorList>
    </citation>
    <scope>NUCLEOTIDE SEQUENCE</scope>
</reference>
<gene>
    <name evidence="2" type="ORF">METZ01_LOCUS125188</name>
</gene>
<evidence type="ECO:0000259" key="1">
    <source>
        <dbReference type="Pfam" id="PF03781"/>
    </source>
</evidence>
<accession>A0A381Y5P4</accession>
<dbReference type="AlphaFoldDB" id="A0A381Y5P4"/>
<dbReference type="InterPro" id="IPR016187">
    <property type="entry name" value="CTDL_fold"/>
</dbReference>
<proteinExistence type="predicted"/>
<dbReference type="Gene3D" id="3.90.1580.10">
    <property type="entry name" value="paralog of FGE (formylglycine-generating enzyme)"/>
    <property type="match status" value="1"/>
</dbReference>
<dbReference type="InterPro" id="IPR051043">
    <property type="entry name" value="Sulfatase_Mod_Factor_Kinase"/>
</dbReference>
<dbReference type="PANTHER" id="PTHR23150:SF19">
    <property type="entry name" value="FORMYLGLYCINE-GENERATING ENZYME"/>
    <property type="match status" value="1"/>
</dbReference>
<dbReference type="EMBL" id="UINC01017446">
    <property type="protein sequence ID" value="SVA72334.1"/>
    <property type="molecule type" value="Genomic_DNA"/>
</dbReference>
<dbReference type="GO" id="GO:0120147">
    <property type="term" value="F:formylglycine-generating oxidase activity"/>
    <property type="evidence" value="ECO:0007669"/>
    <property type="project" value="TreeGrafter"/>
</dbReference>
<evidence type="ECO:0000313" key="2">
    <source>
        <dbReference type="EMBL" id="SVA72334.1"/>
    </source>
</evidence>
<dbReference type="SUPFAM" id="SSF56436">
    <property type="entry name" value="C-type lectin-like"/>
    <property type="match status" value="1"/>
</dbReference>
<feature type="domain" description="Sulfatase-modifying factor enzyme-like" evidence="1">
    <location>
        <begin position="27"/>
        <end position="250"/>
    </location>
</feature>
<dbReference type="InterPro" id="IPR005532">
    <property type="entry name" value="SUMF_dom"/>
</dbReference>
<name>A0A381Y5P4_9ZZZZ</name>
<dbReference type="PANTHER" id="PTHR23150">
    <property type="entry name" value="SULFATASE MODIFYING FACTOR 1, 2"/>
    <property type="match status" value="1"/>
</dbReference>
<dbReference type="InterPro" id="IPR042095">
    <property type="entry name" value="SUMF_sf"/>
</dbReference>
<sequence length="253" mass="29598">MKNLLYLIFFSYLLFPNYQARANSTPEGMVLIKKGCFMMGTNKIHDYLAFDPNIRERPNDRERPVHKVCLDAFYLDTYETTQEKWNKVKLSNNSVYKAPNIAVNQIEWEDANDYCEKLGNRLPTEAEWEYAARAGTTTEYPWGDKMDRNYAWYGGNSGHTHHPVGTRKPNPWGLYDMLGGVWEWVSDWYGEFYYKTSPLKNPKGPSNILSWHVIRGGSWIDDKQFVRTTIRYPGLADNTDDFWVGFRCARDLN</sequence>
<organism evidence="2">
    <name type="scientific">marine metagenome</name>
    <dbReference type="NCBI Taxonomy" id="408172"/>
    <lineage>
        <taxon>unclassified sequences</taxon>
        <taxon>metagenomes</taxon>
        <taxon>ecological metagenomes</taxon>
    </lineage>
</organism>
<dbReference type="Pfam" id="PF03781">
    <property type="entry name" value="FGE-sulfatase"/>
    <property type="match status" value="1"/>
</dbReference>
<protein>
    <recommendedName>
        <fullName evidence="1">Sulfatase-modifying factor enzyme-like domain-containing protein</fullName>
    </recommendedName>
</protein>